<dbReference type="PANTHER" id="PTHR35580:SF1">
    <property type="entry name" value="PHYTASE-LIKE DOMAIN-CONTAINING PROTEIN"/>
    <property type="match status" value="1"/>
</dbReference>
<dbReference type="InterPro" id="IPR010620">
    <property type="entry name" value="SBBP_repeat"/>
</dbReference>
<dbReference type="Pfam" id="PF18911">
    <property type="entry name" value="PKD_4"/>
    <property type="match status" value="4"/>
</dbReference>
<dbReference type="SUPFAM" id="SSF49299">
    <property type="entry name" value="PKD domain"/>
    <property type="match status" value="4"/>
</dbReference>
<sequence length="1218" mass="131439">MKYIHIFLLTLCSFAALAQKNTNSLEFIENKGQWDKRVTFMGELGNGAFFLRKTGFTVLQHHPEDMVKLSGTGHGHAHDQGSRGTGSGGDNKASARATVPVPGENLPGDIVLRSHAYNMDLVGINPSMTIEPGKQLPGYNNYFIGNDPSAHAGGVRLFGTVTYRNVYPNIDLRYFTDEGAMKYEFVVHPGGNPSSIVMNYEGVSKLSLSRGELVINTSVGNVREMPPYTYQVTAKGRAVIQSRYQVKGNTVRFALGEYDKTTTLVIDPTLIFSTFTGSRSDNWGYTATYGPDGSLYSGGIVFGNGFPVSIGAYQTTFNAENGQSPFNMGIMKFDPTGTQRVYATYLGGNATDQPHSLIVDGQGNLVIAGRSSSSDYPALQTYGTPGGWDIVLTKLNAAGSARIGSIRICGKSGDGINTGDSHTGSPRGLINFYGDDARSEVMLDNAGNIYLASCTQSDDFFTTPNAPYKTLKGTQDAVLIKATPTLSNLLMSTYFGGNNLDAAFVIGINPNGGDIWICGSTMSDDFPGDKSGTLGPVFNGARTDGFISIFSNDGTVHKKTTYVGTNATDAILGFEFDRDGDPYVMGVTYGTWQRKNAAYGTDGAKQFVGKLKTDLSDWVYTTTYGTTGALPNISPVAFLVDRCENIYVSGWGGTNLAQYPMEGTMGMQVTSDAIKKTTDNNDFYFIVIKRNASELLYATFFGQTGNFSEHVDGGTSRFDQNGVIYQAMCANCYSPSLGSPRPRFPITPGAWCCSSGYSGADGTDNGAECNLAALKIAFNFAGVGAGVSAAINGVYDTSGCVPLKVTLSDTIRNAQSYEWNFGDGSPDFPTTGSSVDHIFNAVGTYRVRLIAIDSNSCNVRDTAYINIRVRADEARIDFNAVKLLPCESLSFRFDNLSVPPAGKPFTDSSFIWDFGDGTRMVAGTSPVTHSYLSAGTYQIRLILRDTVYCNEGDSLTREFNLSPLVKAQFSLPNGCVPYTADISNTSIAGQTWFWDFGDGTTSTEKQPVKIFNTPGTYRVKLVVTDPNTCNIVDSAFQDVLVQSAPVAGFNVTPVTPVENTPNIFTNTSSADAISFVWNFGDGEGLETTSRLPISHQYNKTGMYDACLVAINQAGCPDTLCLPVEAIVVPRLDVPNAFTPLGPSPNNEIYVRGFAIGKMRFMIFNRLGQKVFESNSIKLGWNGKFNGVVQPMDVYAYVLDVEFTDGSRTTKKGDITLIR</sequence>
<comment type="caution">
    <text evidence="4">The sequence shown here is derived from an EMBL/GenBank/DDBJ whole genome shotgun (WGS) entry which is preliminary data.</text>
</comment>
<dbReference type="PROSITE" id="PS50093">
    <property type="entry name" value="PKD"/>
    <property type="match status" value="4"/>
</dbReference>
<dbReference type="Pfam" id="PF06739">
    <property type="entry name" value="SBBP"/>
    <property type="match status" value="1"/>
</dbReference>
<feature type="region of interest" description="Disordered" evidence="1">
    <location>
        <begin position="67"/>
        <end position="100"/>
    </location>
</feature>
<evidence type="ECO:0000256" key="1">
    <source>
        <dbReference type="SAM" id="MobiDB-lite"/>
    </source>
</evidence>
<feature type="domain" description="PKD" evidence="3">
    <location>
        <begin position="1045"/>
        <end position="1114"/>
    </location>
</feature>
<feature type="domain" description="PKD" evidence="3">
    <location>
        <begin position="901"/>
        <end position="947"/>
    </location>
</feature>
<proteinExistence type="predicted"/>
<accession>A0ABR7M5M7</accession>
<reference evidence="4 5" key="1">
    <citation type="submission" date="2016-07" db="EMBL/GenBank/DDBJ databases">
        <title>Genome analysis of Flavihumibacter stibioxidans YS-17.</title>
        <authorList>
            <person name="Shi K."/>
            <person name="Han Y."/>
            <person name="Wang G."/>
        </authorList>
    </citation>
    <scope>NUCLEOTIDE SEQUENCE [LARGE SCALE GENOMIC DNA]</scope>
    <source>
        <strain evidence="4 5">YS-17</strain>
    </source>
</reference>
<feature type="signal peptide" evidence="2">
    <location>
        <begin position="1"/>
        <end position="18"/>
    </location>
</feature>
<name>A0ABR7M5M7_9BACT</name>
<gene>
    <name evidence="4" type="ORF">BC349_05080</name>
</gene>
<protein>
    <recommendedName>
        <fullName evidence="3">PKD domain-containing protein</fullName>
    </recommendedName>
</protein>
<evidence type="ECO:0000313" key="4">
    <source>
        <dbReference type="EMBL" id="MBC6490325.1"/>
    </source>
</evidence>
<feature type="domain" description="PKD" evidence="3">
    <location>
        <begin position="991"/>
        <end position="1025"/>
    </location>
</feature>
<dbReference type="CDD" id="cd00146">
    <property type="entry name" value="PKD"/>
    <property type="match status" value="4"/>
</dbReference>
<dbReference type="Pfam" id="PF13585">
    <property type="entry name" value="CHU_C"/>
    <property type="match status" value="1"/>
</dbReference>
<evidence type="ECO:0000256" key="2">
    <source>
        <dbReference type="SAM" id="SignalP"/>
    </source>
</evidence>
<feature type="chain" id="PRO_5047091468" description="PKD domain-containing protein" evidence="2">
    <location>
        <begin position="19"/>
        <end position="1218"/>
    </location>
</feature>
<dbReference type="Gene3D" id="2.60.40.10">
    <property type="entry name" value="Immunoglobulins"/>
    <property type="match status" value="4"/>
</dbReference>
<feature type="domain" description="PKD" evidence="3">
    <location>
        <begin position="816"/>
        <end position="869"/>
    </location>
</feature>
<dbReference type="InterPro" id="IPR022409">
    <property type="entry name" value="PKD/Chitinase_dom"/>
</dbReference>
<dbReference type="InterPro" id="IPR057708">
    <property type="entry name" value="DUF7948"/>
</dbReference>
<dbReference type="InterPro" id="IPR035986">
    <property type="entry name" value="PKD_dom_sf"/>
</dbReference>
<dbReference type="PANTHER" id="PTHR35580">
    <property type="entry name" value="CELL SURFACE GLYCOPROTEIN (S-LAYER PROTEIN)-LIKE PROTEIN"/>
    <property type="match status" value="1"/>
</dbReference>
<dbReference type="EMBL" id="MBUA01000001">
    <property type="protein sequence ID" value="MBC6490325.1"/>
    <property type="molecule type" value="Genomic_DNA"/>
</dbReference>
<dbReference type="InterPro" id="IPR000601">
    <property type="entry name" value="PKD_dom"/>
</dbReference>
<evidence type="ECO:0000259" key="3">
    <source>
        <dbReference type="PROSITE" id="PS50093"/>
    </source>
</evidence>
<dbReference type="SMART" id="SM00089">
    <property type="entry name" value="PKD"/>
    <property type="match status" value="4"/>
</dbReference>
<evidence type="ECO:0000313" key="5">
    <source>
        <dbReference type="Proteomes" id="UP000765802"/>
    </source>
</evidence>
<dbReference type="Proteomes" id="UP000765802">
    <property type="component" value="Unassembled WGS sequence"/>
</dbReference>
<keyword evidence="5" id="KW-1185">Reference proteome</keyword>
<dbReference type="InterPro" id="IPR052918">
    <property type="entry name" value="Motility_Chemotaxis_Reg"/>
</dbReference>
<dbReference type="RefSeq" id="WP_187255638.1">
    <property type="nucleotide sequence ID" value="NZ_JBHULF010000006.1"/>
</dbReference>
<keyword evidence="2" id="KW-0732">Signal</keyword>
<dbReference type="InterPro" id="IPR013783">
    <property type="entry name" value="Ig-like_fold"/>
</dbReference>
<dbReference type="Pfam" id="PF25778">
    <property type="entry name" value="DUF7948"/>
    <property type="match status" value="1"/>
</dbReference>
<organism evidence="4 5">
    <name type="scientific">Flavihumibacter stibioxidans</name>
    <dbReference type="NCBI Taxonomy" id="1834163"/>
    <lineage>
        <taxon>Bacteria</taxon>
        <taxon>Pseudomonadati</taxon>
        <taxon>Bacteroidota</taxon>
        <taxon>Chitinophagia</taxon>
        <taxon>Chitinophagales</taxon>
        <taxon>Chitinophagaceae</taxon>
        <taxon>Flavihumibacter</taxon>
    </lineage>
</organism>